<dbReference type="SUPFAM" id="SSF160719">
    <property type="entry name" value="gpW/gp25-like"/>
    <property type="match status" value="1"/>
</dbReference>
<evidence type="ECO:0000313" key="2">
    <source>
        <dbReference type="Proteomes" id="UP000297597"/>
    </source>
</evidence>
<dbReference type="AlphaFoldDB" id="A0A4Y7RJW3"/>
<reference evidence="1 2" key="1">
    <citation type="journal article" date="2018" name="Environ. Microbiol.">
        <title>Novel energy conservation strategies and behaviour of Pelotomaculum schinkii driving syntrophic propionate catabolism.</title>
        <authorList>
            <person name="Hidalgo-Ahumada C.A.P."/>
            <person name="Nobu M.K."/>
            <person name="Narihiro T."/>
            <person name="Tamaki H."/>
            <person name="Liu W.T."/>
            <person name="Kamagata Y."/>
            <person name="Stams A.J.M."/>
            <person name="Imachi H."/>
            <person name="Sousa D.Z."/>
        </authorList>
    </citation>
    <scope>NUCLEOTIDE SEQUENCE [LARGE SCALE GENOMIC DNA]</scope>
    <source>
        <strain evidence="1 2">MGP</strain>
    </source>
</reference>
<dbReference type="OrthoDB" id="1855225at2"/>
<gene>
    <name evidence="1" type="ORF">Pmgp_03354</name>
</gene>
<dbReference type="Proteomes" id="UP000297597">
    <property type="component" value="Unassembled WGS sequence"/>
</dbReference>
<dbReference type="InterPro" id="IPR020288">
    <property type="entry name" value="Sheath_initiator"/>
</dbReference>
<evidence type="ECO:0008006" key="3">
    <source>
        <dbReference type="Google" id="ProtNLM"/>
    </source>
</evidence>
<dbReference type="Pfam" id="PF10934">
    <property type="entry name" value="Sheath_initiator"/>
    <property type="match status" value="1"/>
</dbReference>
<organism evidence="1 2">
    <name type="scientific">Pelotomaculum propionicicum</name>
    <dbReference type="NCBI Taxonomy" id="258475"/>
    <lineage>
        <taxon>Bacteria</taxon>
        <taxon>Bacillati</taxon>
        <taxon>Bacillota</taxon>
        <taxon>Clostridia</taxon>
        <taxon>Eubacteriales</taxon>
        <taxon>Desulfotomaculaceae</taxon>
        <taxon>Pelotomaculum</taxon>
    </lineage>
</organism>
<sequence>MLEDILLDDDGNFLPAADGDAATVKNADCLLQDVKHRLLTYPGDLWSHPEYGVGLQRYHQAEDTEINRLELKQLIKMRLSDDERINLSSLTVSINSWTRDAISIEVSFIPASTAFNEKAAKSQATIILTITQDGISFSGGSGS</sequence>
<keyword evidence="2" id="KW-1185">Reference proteome</keyword>
<name>A0A4Y7RJW3_9FIRM</name>
<evidence type="ECO:0000313" key="1">
    <source>
        <dbReference type="EMBL" id="TEB09133.1"/>
    </source>
</evidence>
<protein>
    <recommendedName>
        <fullName evidence="3">IraD/Gp25-like domain-containing protein</fullName>
    </recommendedName>
</protein>
<comment type="caution">
    <text evidence="1">The sequence shown here is derived from an EMBL/GenBank/DDBJ whole genome shotgun (WGS) entry which is preliminary data.</text>
</comment>
<dbReference type="Gene3D" id="3.10.450.40">
    <property type="match status" value="1"/>
</dbReference>
<dbReference type="EMBL" id="QFFZ01000058">
    <property type="protein sequence ID" value="TEB09133.1"/>
    <property type="molecule type" value="Genomic_DNA"/>
</dbReference>
<accession>A0A4Y7RJW3</accession>
<proteinExistence type="predicted"/>
<dbReference type="RefSeq" id="WP_134215432.1">
    <property type="nucleotide sequence ID" value="NZ_QFFZ01000058.1"/>
</dbReference>